<sequence length="252" mass="28576">MNIHPLNWLKLRGAICAILFISPLLAACSKPLPVSIHGVNYTVEPFSYVLTDPKDPKNTGGGELIDSYAAGGTMCCYELPRKWQPGIKVSVRIAHWEGKLADDSLHQIVSTHLVEVPRYANGKPGELWVLRTANGGVDLVSSDFQPDHAQWPGKVKGWPVPSLAYQRQRWDLYIHHEKGGVKLFTQMLKELSKTPDLRAADDWNYAMRADKKSIEGFQGPTDFRYREKLRLEFEEGLKNSRDRLERLEKGRP</sequence>
<accession>A0A2G8TJL8</accession>
<dbReference type="Pfam" id="PF11745">
    <property type="entry name" value="DUF3304"/>
    <property type="match status" value="1"/>
</dbReference>
<evidence type="ECO:0000313" key="2">
    <source>
        <dbReference type="EMBL" id="PIL45808.1"/>
    </source>
</evidence>
<dbReference type="OrthoDB" id="8707794at2"/>
<reference evidence="2 3" key="1">
    <citation type="submission" date="2017-10" db="EMBL/GenBank/DDBJ databases">
        <title>Massilia psychrophilum sp. nov., a novel purple-pigmented bacterium isolated from Tianshan glacier, Xinjiang Municipality, China.</title>
        <authorList>
            <person name="Wang H."/>
        </authorList>
    </citation>
    <scope>NUCLEOTIDE SEQUENCE [LARGE SCALE GENOMIC DNA]</scope>
    <source>
        <strain evidence="2 3">JCM 30074</strain>
    </source>
</reference>
<dbReference type="RefSeq" id="WP_099787719.1">
    <property type="nucleotide sequence ID" value="NZ_JBHLYV010000029.1"/>
</dbReference>
<name>A0A2G8TJL8_9BURK</name>
<feature type="chain" id="PRO_5013567213" description="DUF3304 domain-containing protein" evidence="1">
    <location>
        <begin position="27"/>
        <end position="252"/>
    </location>
</feature>
<dbReference type="Proteomes" id="UP000230390">
    <property type="component" value="Unassembled WGS sequence"/>
</dbReference>
<evidence type="ECO:0008006" key="4">
    <source>
        <dbReference type="Google" id="ProtNLM"/>
    </source>
</evidence>
<keyword evidence="3" id="KW-1185">Reference proteome</keyword>
<organism evidence="2 3">
    <name type="scientific">Massilia eurypsychrophila</name>
    <dbReference type="NCBI Taxonomy" id="1485217"/>
    <lineage>
        <taxon>Bacteria</taxon>
        <taxon>Pseudomonadati</taxon>
        <taxon>Pseudomonadota</taxon>
        <taxon>Betaproteobacteria</taxon>
        <taxon>Burkholderiales</taxon>
        <taxon>Oxalobacteraceae</taxon>
        <taxon>Telluria group</taxon>
        <taxon>Massilia</taxon>
    </lineage>
</organism>
<feature type="signal peptide" evidence="1">
    <location>
        <begin position="1"/>
        <end position="26"/>
    </location>
</feature>
<evidence type="ECO:0000256" key="1">
    <source>
        <dbReference type="SAM" id="SignalP"/>
    </source>
</evidence>
<keyword evidence="1" id="KW-0732">Signal</keyword>
<proteinExistence type="predicted"/>
<dbReference type="EMBL" id="PDOC01000003">
    <property type="protein sequence ID" value="PIL45808.1"/>
    <property type="molecule type" value="Genomic_DNA"/>
</dbReference>
<comment type="caution">
    <text evidence="2">The sequence shown here is derived from an EMBL/GenBank/DDBJ whole genome shotgun (WGS) entry which is preliminary data.</text>
</comment>
<protein>
    <recommendedName>
        <fullName evidence="4">DUF3304 domain-containing protein</fullName>
    </recommendedName>
</protein>
<evidence type="ECO:0000313" key="3">
    <source>
        <dbReference type="Proteomes" id="UP000230390"/>
    </source>
</evidence>
<dbReference type="InterPro" id="IPR021733">
    <property type="entry name" value="DUF3304"/>
</dbReference>
<dbReference type="AlphaFoldDB" id="A0A2G8TJL8"/>
<gene>
    <name evidence="2" type="ORF">CR105_07030</name>
</gene>